<dbReference type="Proteomes" id="UP000305778">
    <property type="component" value="Unassembled WGS sequence"/>
</dbReference>
<evidence type="ECO:0000256" key="1">
    <source>
        <dbReference type="SAM" id="SignalP"/>
    </source>
</evidence>
<dbReference type="GO" id="GO:0005737">
    <property type="term" value="C:cytoplasm"/>
    <property type="evidence" value="ECO:0007669"/>
    <property type="project" value="TreeGrafter"/>
</dbReference>
<gene>
    <name evidence="3" type="ORF">FCI23_04245</name>
</gene>
<dbReference type="PANTHER" id="PTHR16320:SF1">
    <property type="entry name" value="SPHINGOMYELINASE DDB_G0288017"/>
    <property type="match status" value="1"/>
</dbReference>
<dbReference type="SUPFAM" id="SSF51101">
    <property type="entry name" value="Mannose-binding lectins"/>
    <property type="match status" value="1"/>
</dbReference>
<evidence type="ECO:0000313" key="4">
    <source>
        <dbReference type="Proteomes" id="UP000305778"/>
    </source>
</evidence>
<evidence type="ECO:0000259" key="2">
    <source>
        <dbReference type="PROSITE" id="PS51752"/>
    </source>
</evidence>
<evidence type="ECO:0000313" key="3">
    <source>
        <dbReference type="EMBL" id="TKA12611.1"/>
    </source>
</evidence>
<dbReference type="InterPro" id="IPR036404">
    <property type="entry name" value="Jacalin-like_lectin_dom_sf"/>
</dbReference>
<dbReference type="CDD" id="cd09615">
    <property type="entry name" value="Jacalin_EEP"/>
    <property type="match status" value="1"/>
</dbReference>
<name>A0A4U0SVG9_9ACTN</name>
<dbReference type="AlphaFoldDB" id="A0A4U0SVG9"/>
<feature type="domain" description="Jacalin-type lectin" evidence="2">
    <location>
        <begin position="305"/>
        <end position="444"/>
    </location>
</feature>
<feature type="chain" id="PRO_5020698811" evidence="1">
    <location>
        <begin position="30"/>
        <end position="445"/>
    </location>
</feature>
<dbReference type="RefSeq" id="WP_136722088.1">
    <property type="nucleotide sequence ID" value="NZ_SUMC01000003.1"/>
</dbReference>
<accession>A0A4U0SVG9</accession>
<dbReference type="PANTHER" id="PTHR16320">
    <property type="entry name" value="SPHINGOMYELINASE FAMILY MEMBER"/>
    <property type="match status" value="1"/>
</dbReference>
<dbReference type="Pfam" id="PF22669">
    <property type="entry name" value="Exo_endo_phos2"/>
    <property type="match status" value="1"/>
</dbReference>
<comment type="caution">
    <text evidence="3">The sequence shown here is derived from an EMBL/GenBank/DDBJ whole genome shotgun (WGS) entry which is preliminary data.</text>
</comment>
<organism evidence="3 4">
    <name type="scientific">Actinacidiphila oryziradicis</name>
    <dbReference type="NCBI Taxonomy" id="2571141"/>
    <lineage>
        <taxon>Bacteria</taxon>
        <taxon>Bacillati</taxon>
        <taxon>Actinomycetota</taxon>
        <taxon>Actinomycetes</taxon>
        <taxon>Kitasatosporales</taxon>
        <taxon>Streptomycetaceae</taxon>
        <taxon>Actinacidiphila</taxon>
    </lineage>
</organism>
<dbReference type="GO" id="GO:0046856">
    <property type="term" value="P:phosphatidylinositol dephosphorylation"/>
    <property type="evidence" value="ECO:0007669"/>
    <property type="project" value="InterPro"/>
</dbReference>
<dbReference type="Gene3D" id="2.100.10.30">
    <property type="entry name" value="Jacalin-like lectin domain"/>
    <property type="match status" value="1"/>
</dbReference>
<dbReference type="InterPro" id="IPR000300">
    <property type="entry name" value="IPPc"/>
</dbReference>
<reference evidence="3 4" key="1">
    <citation type="submission" date="2019-04" db="EMBL/GenBank/DDBJ databases">
        <title>Streptomyces oryziradicis sp. nov., a novel actinomycete isolated from rhizosphere soil of rice (Oryza sativa L.).</title>
        <authorList>
            <person name="Li C."/>
        </authorList>
    </citation>
    <scope>NUCLEOTIDE SEQUENCE [LARGE SCALE GENOMIC DNA]</scope>
    <source>
        <strain evidence="3 4">NEAU-C40</strain>
    </source>
</reference>
<dbReference type="InterPro" id="IPR036691">
    <property type="entry name" value="Endo/exonu/phosph_ase_sf"/>
</dbReference>
<keyword evidence="3" id="KW-0378">Hydrolase</keyword>
<dbReference type="SUPFAM" id="SSF56219">
    <property type="entry name" value="DNase I-like"/>
    <property type="match status" value="1"/>
</dbReference>
<keyword evidence="3" id="KW-0255">Endonuclease</keyword>
<keyword evidence="4" id="KW-1185">Reference proteome</keyword>
<sequence length="445" mass="47067">MLRRLLTCLAGSALALTGLTATGSTPAAAADSGTLNVLTYNVAGLPQGLSSAPTPRDTSTTAIGQRLSPYDIIHVQEDFNYHANLYAADSHPYRTPTSGGAGIGSGLNTLSNYAYDTDDFERVGWDSCQTDSGDCLTPKGFTFMRERLAEGVYVDLYNLHTNAGTNDGDETSRASNLAQLTAFIKTHSVGNAVVVMGDTNTRYTRTADTIRGFVSDNGLTDAWVQLERGGTPPAAGSDALVCDESAITNTCEVVDKVLYRSSKLVSLNATSYNNDHANFLDSAGLMLSDHDPIAVRFSWAKNAAFQLSDQFGGPHGDYYQDIDSVPAAARATTISLRAGSRVDQVGITLSNGTTLTHGGTGGTASSRTLASGEFVTSAYLCEGKYNSTTRIFYAKFTTNLGNTLAGGTTTSDCVTRTAPSGWQIAGFHGRSGDEVDKVGFIYTQR</sequence>
<keyword evidence="3" id="KW-0540">Nuclease</keyword>
<feature type="signal peptide" evidence="1">
    <location>
        <begin position="1"/>
        <end position="29"/>
    </location>
</feature>
<dbReference type="OrthoDB" id="7316663at2"/>
<dbReference type="GO" id="GO:0004767">
    <property type="term" value="F:sphingomyelin phosphodiesterase activity"/>
    <property type="evidence" value="ECO:0007669"/>
    <property type="project" value="InterPro"/>
</dbReference>
<dbReference type="Pfam" id="PF01419">
    <property type="entry name" value="Jacalin"/>
    <property type="match status" value="1"/>
</dbReference>
<keyword evidence="1" id="KW-0732">Signal</keyword>
<protein>
    <submittedName>
        <fullName evidence="3">Endonuclease</fullName>
    </submittedName>
</protein>
<dbReference type="GO" id="GO:0004519">
    <property type="term" value="F:endonuclease activity"/>
    <property type="evidence" value="ECO:0007669"/>
    <property type="project" value="UniProtKB-KW"/>
</dbReference>
<proteinExistence type="predicted"/>
<dbReference type="PROSITE" id="PS51752">
    <property type="entry name" value="JACALIN_LECTIN"/>
    <property type="match status" value="1"/>
</dbReference>
<dbReference type="GO" id="GO:0016791">
    <property type="term" value="F:phosphatase activity"/>
    <property type="evidence" value="ECO:0007669"/>
    <property type="project" value="InterPro"/>
</dbReference>
<dbReference type="InterPro" id="IPR038772">
    <property type="entry name" value="Sph/SMPD2-like"/>
</dbReference>
<dbReference type="InterPro" id="IPR001229">
    <property type="entry name" value="Jacalin-like_lectin_dom"/>
</dbReference>
<dbReference type="Gene3D" id="3.60.10.10">
    <property type="entry name" value="Endonuclease/exonuclease/phosphatase"/>
    <property type="match status" value="1"/>
</dbReference>
<dbReference type="EMBL" id="SUMC01000003">
    <property type="protein sequence ID" value="TKA12611.1"/>
    <property type="molecule type" value="Genomic_DNA"/>
</dbReference>
<dbReference type="SMART" id="SM00915">
    <property type="entry name" value="Jacalin"/>
    <property type="match status" value="1"/>
</dbReference>